<protein>
    <recommendedName>
        <fullName evidence="5">PepSY domain-containing protein</fullName>
    </recommendedName>
</protein>
<sequence length="231" mass="22453">MSPNNRTLTAAAVAAAGLMIAGGAAAANAATSGSAQASTGYGYAAQGYGDAGPGGQRAPHEHTAATADQTAKVKAAVTAKDSTITVTSVQKDPDGSFDALGTKAGQPVRVDVSADYATVTVGTGGGHGGGRGGQARHQHTAVTGDELAKLKAAVTAKDSTVSVTDVQKDPDGSYDVHGTKAGQQVMVEVSKDLKTVEVRTGGPGGGGKGGPRGQQGQQTPTAGATSAPTSA</sequence>
<evidence type="ECO:0008006" key="5">
    <source>
        <dbReference type="Google" id="ProtNLM"/>
    </source>
</evidence>
<evidence type="ECO:0000256" key="1">
    <source>
        <dbReference type="SAM" id="MobiDB-lite"/>
    </source>
</evidence>
<feature type="compositionally biased region" description="Gly residues" evidence="1">
    <location>
        <begin position="201"/>
        <end position="213"/>
    </location>
</feature>
<feature type="region of interest" description="Disordered" evidence="1">
    <location>
        <begin position="195"/>
        <end position="231"/>
    </location>
</feature>
<name>A0ABS9Q3Y4_9MICO</name>
<keyword evidence="2" id="KW-0732">Signal</keyword>
<dbReference type="Proteomes" id="UP001521931">
    <property type="component" value="Unassembled WGS sequence"/>
</dbReference>
<dbReference type="RefSeq" id="WP_239263703.1">
    <property type="nucleotide sequence ID" value="NZ_JAKRCV010000019.1"/>
</dbReference>
<dbReference type="EMBL" id="JAKRCV010000019">
    <property type="protein sequence ID" value="MCG7321808.1"/>
    <property type="molecule type" value="Genomic_DNA"/>
</dbReference>
<evidence type="ECO:0000313" key="4">
    <source>
        <dbReference type="Proteomes" id="UP001521931"/>
    </source>
</evidence>
<gene>
    <name evidence="3" type="ORF">MHL29_07900</name>
</gene>
<organism evidence="3 4">
    <name type="scientific">Arsenicicoccus bolidensis</name>
    <dbReference type="NCBI Taxonomy" id="229480"/>
    <lineage>
        <taxon>Bacteria</taxon>
        <taxon>Bacillati</taxon>
        <taxon>Actinomycetota</taxon>
        <taxon>Actinomycetes</taxon>
        <taxon>Micrococcales</taxon>
        <taxon>Intrasporangiaceae</taxon>
        <taxon>Arsenicicoccus</taxon>
    </lineage>
</organism>
<evidence type="ECO:0000313" key="3">
    <source>
        <dbReference type="EMBL" id="MCG7321808.1"/>
    </source>
</evidence>
<comment type="caution">
    <text evidence="3">The sequence shown here is derived from an EMBL/GenBank/DDBJ whole genome shotgun (WGS) entry which is preliminary data.</text>
</comment>
<feature type="compositionally biased region" description="Low complexity" evidence="1">
    <location>
        <begin position="214"/>
        <end position="231"/>
    </location>
</feature>
<accession>A0ABS9Q3Y4</accession>
<feature type="region of interest" description="Disordered" evidence="1">
    <location>
        <begin position="42"/>
        <end position="67"/>
    </location>
</feature>
<feature type="chain" id="PRO_5046348735" description="PepSY domain-containing protein" evidence="2">
    <location>
        <begin position="27"/>
        <end position="231"/>
    </location>
</feature>
<proteinExistence type="predicted"/>
<keyword evidence="4" id="KW-1185">Reference proteome</keyword>
<evidence type="ECO:0000256" key="2">
    <source>
        <dbReference type="SAM" id="SignalP"/>
    </source>
</evidence>
<feature type="signal peptide" evidence="2">
    <location>
        <begin position="1"/>
        <end position="26"/>
    </location>
</feature>
<reference evidence="3 4" key="1">
    <citation type="submission" date="2022-02" db="EMBL/GenBank/DDBJ databases">
        <title>Uncovering new skin microbiome diversity through culturing and metagenomics.</title>
        <authorList>
            <person name="Conlan S."/>
            <person name="Deming C."/>
            <person name="Nisc Comparative Sequencing Program N."/>
            <person name="Segre J.A."/>
        </authorList>
    </citation>
    <scope>NUCLEOTIDE SEQUENCE [LARGE SCALE GENOMIC DNA]</scope>
    <source>
        <strain evidence="3 4">ACRQZ</strain>
    </source>
</reference>